<organism evidence="1 2">
    <name type="scientific">Desulfosarcina ovata subsp. sediminis</name>
    <dbReference type="NCBI Taxonomy" id="885957"/>
    <lineage>
        <taxon>Bacteria</taxon>
        <taxon>Pseudomonadati</taxon>
        <taxon>Thermodesulfobacteriota</taxon>
        <taxon>Desulfobacteria</taxon>
        <taxon>Desulfobacterales</taxon>
        <taxon>Desulfosarcinaceae</taxon>
        <taxon>Desulfosarcina</taxon>
    </lineage>
</organism>
<evidence type="ECO:0000313" key="2">
    <source>
        <dbReference type="Proteomes" id="UP000425960"/>
    </source>
</evidence>
<dbReference type="AlphaFoldDB" id="A0A5K7ZV33"/>
<protein>
    <submittedName>
        <fullName evidence="1">Uncharacterized protein</fullName>
    </submittedName>
</protein>
<evidence type="ECO:0000313" key="1">
    <source>
        <dbReference type="EMBL" id="BBO84102.1"/>
    </source>
</evidence>
<accession>A0A5K7ZV33</accession>
<name>A0A5K7ZV33_9BACT</name>
<sequence>MEVLKTKYGEISGYQDLEKHASGNPASLIFTERFEIETPVGVVVPQYSVDDHGRKILKPVYFYDNGNLRKAPLQDAAYIETKYGKLSAELVMFYKDGLLKKLFPLNGKLSGYWGEKDEYTLSENLELKLPCGTIRAKVINITFFKNGDIKSITLWPQEAIEVKTPAGIMRVRVGISFYEDGSVKSVEPAEPYAVDTKLGKILAYDNDPEGIMGDINSLTFDSEGNVTSLSTTYSSITVKNASGEQVVYSPSEKESLCSENVAITVPLQIDFPNGKVRFNNSASDEYDFSECSFEVIKYEKKATDPRYECR</sequence>
<dbReference type="Proteomes" id="UP000425960">
    <property type="component" value="Chromosome"/>
</dbReference>
<dbReference type="RefSeq" id="WP_155324127.1">
    <property type="nucleotide sequence ID" value="NZ_AP021876.1"/>
</dbReference>
<dbReference type="KEGG" id="dov:DSCO28_46680"/>
<dbReference type="EMBL" id="AP021876">
    <property type="protein sequence ID" value="BBO84102.1"/>
    <property type="molecule type" value="Genomic_DNA"/>
</dbReference>
<gene>
    <name evidence="1" type="ORF">DSCO28_46680</name>
</gene>
<reference evidence="1 2" key="1">
    <citation type="submission" date="2019-11" db="EMBL/GenBank/DDBJ databases">
        <title>Comparative genomics of hydrocarbon-degrading Desulfosarcina strains.</title>
        <authorList>
            <person name="Watanabe M."/>
            <person name="Kojima H."/>
            <person name="Fukui M."/>
        </authorList>
    </citation>
    <scope>NUCLEOTIDE SEQUENCE [LARGE SCALE GENOMIC DNA]</scope>
    <source>
        <strain evidence="1 2">28bB2T</strain>
    </source>
</reference>
<proteinExistence type="predicted"/>